<dbReference type="AlphaFoldDB" id="A0A841GP51"/>
<gene>
    <name evidence="4" type="ORF">HNP65_001427</name>
</gene>
<feature type="coiled-coil region" evidence="1">
    <location>
        <begin position="329"/>
        <end position="383"/>
    </location>
</feature>
<organism evidence="4 5">
    <name type="scientific">Thermosipho japonicus</name>
    <dbReference type="NCBI Taxonomy" id="90323"/>
    <lineage>
        <taxon>Bacteria</taxon>
        <taxon>Thermotogati</taxon>
        <taxon>Thermotogota</taxon>
        <taxon>Thermotogae</taxon>
        <taxon>Thermotogales</taxon>
        <taxon>Fervidobacteriaceae</taxon>
        <taxon>Thermosipho</taxon>
    </lineage>
</organism>
<keyword evidence="5" id="KW-1185">Reference proteome</keyword>
<dbReference type="EMBL" id="JACHEX010000004">
    <property type="protein sequence ID" value="MBB6062964.1"/>
    <property type="molecule type" value="Genomic_DNA"/>
</dbReference>
<keyword evidence="1" id="KW-0175">Coiled coil</keyword>
<dbReference type="Pfam" id="PF00395">
    <property type="entry name" value="SLH"/>
    <property type="match status" value="1"/>
</dbReference>
<reference evidence="4 5" key="1">
    <citation type="submission" date="2020-08" db="EMBL/GenBank/DDBJ databases">
        <title>Genomic Encyclopedia of Type Strains, Phase IV (KMG-IV): sequencing the most valuable type-strain genomes for metagenomic binning, comparative biology and taxonomic classification.</title>
        <authorList>
            <person name="Goeker M."/>
        </authorList>
    </citation>
    <scope>NUCLEOTIDE SEQUENCE [LARGE SCALE GENOMIC DNA]</scope>
    <source>
        <strain evidence="4 5">DSM 13481</strain>
    </source>
</reference>
<dbReference type="RefSeq" id="WP_184619584.1">
    <property type="nucleotide sequence ID" value="NZ_JACHEX010000004.1"/>
</dbReference>
<comment type="caution">
    <text evidence="4">The sequence shown here is derived from an EMBL/GenBank/DDBJ whole genome shotgun (WGS) entry which is preliminary data.</text>
</comment>
<evidence type="ECO:0000256" key="2">
    <source>
        <dbReference type="SAM" id="Phobius"/>
    </source>
</evidence>
<evidence type="ECO:0000313" key="5">
    <source>
        <dbReference type="Proteomes" id="UP000555828"/>
    </source>
</evidence>
<keyword evidence="2" id="KW-1133">Transmembrane helix</keyword>
<feature type="transmembrane region" description="Helical" evidence="2">
    <location>
        <begin position="401"/>
        <end position="420"/>
    </location>
</feature>
<feature type="domain" description="SLH" evidence="3">
    <location>
        <begin position="24"/>
        <end position="65"/>
    </location>
</feature>
<evidence type="ECO:0000313" key="4">
    <source>
        <dbReference type="EMBL" id="MBB6062964.1"/>
    </source>
</evidence>
<accession>A0A841GP51</accession>
<sequence>MRKVLSIFLIMFSMMIIFAVETVITDLSPIVPEYSAVKFLVENQIMDLDVNGNFKPSLLITRLDIAKVLYTVIQKYNLSKISDIEKSLASISDEIKITKGLVSGIDKRLVNLETKQEELTQKIEAFDTFLTQSSETLFANIEKNYVKKEEFDSLKAQITLISQVYNSQTKKFEEKINDIEKISEIEKKINIVSNQLEDLKTNFLEEQAKNIAKFSDIEKQLSNIPTNVTNLNVTVAQLSNKVSSIEELYTKLSNIKISDLDKLENLSELEDKVNQMYSILTDLNAFSMDLDSLRKRLEGIDILTVRNVVNKFSILENRYQQIDSRVQYLENNVGKIELLNQKIEELNVKISDIENKKIMLDNLEKISNDVEELNKYKEDSKKALDIMSDKLVETNNNMRTILIISIVSASISVISFILTITK</sequence>
<keyword evidence="2" id="KW-0812">Transmembrane</keyword>
<dbReference type="Proteomes" id="UP000555828">
    <property type="component" value="Unassembled WGS sequence"/>
</dbReference>
<proteinExistence type="predicted"/>
<evidence type="ECO:0000259" key="3">
    <source>
        <dbReference type="Pfam" id="PF00395"/>
    </source>
</evidence>
<name>A0A841GP51_9BACT</name>
<dbReference type="InterPro" id="IPR001119">
    <property type="entry name" value="SLH_dom"/>
</dbReference>
<evidence type="ECO:0000256" key="1">
    <source>
        <dbReference type="SAM" id="Coils"/>
    </source>
</evidence>
<keyword evidence="2" id="KW-0472">Membrane</keyword>
<protein>
    <submittedName>
        <fullName evidence="4">Chromosome segregation ATPase</fullName>
    </submittedName>
</protein>